<dbReference type="Gene3D" id="1.10.443.10">
    <property type="entry name" value="Intergrase catalytic core"/>
    <property type="match status" value="1"/>
</dbReference>
<evidence type="ECO:0000313" key="6">
    <source>
        <dbReference type="Proteomes" id="UP000005104"/>
    </source>
</evidence>
<feature type="domain" description="Tyr recombinase" evidence="4">
    <location>
        <begin position="109"/>
        <end position="317"/>
    </location>
</feature>
<dbReference type="eggNOG" id="COG4974">
    <property type="taxonomic scope" value="Bacteria"/>
</dbReference>
<dbReference type="InterPro" id="IPR050090">
    <property type="entry name" value="Tyrosine_recombinase_XerCD"/>
</dbReference>
<evidence type="ECO:0000259" key="4">
    <source>
        <dbReference type="PROSITE" id="PS51898"/>
    </source>
</evidence>
<evidence type="ECO:0000256" key="2">
    <source>
        <dbReference type="ARBA" id="ARBA00023125"/>
    </source>
</evidence>
<dbReference type="PROSITE" id="PS51898">
    <property type="entry name" value="TYR_RECOMBINASE"/>
    <property type="match status" value="1"/>
</dbReference>
<comment type="similarity">
    <text evidence="1">Belongs to the 'phage' integrase family.</text>
</comment>
<dbReference type="GO" id="GO:0015074">
    <property type="term" value="P:DNA integration"/>
    <property type="evidence" value="ECO:0007669"/>
    <property type="project" value="InterPro"/>
</dbReference>
<dbReference type="GO" id="GO:0006310">
    <property type="term" value="P:DNA recombination"/>
    <property type="evidence" value="ECO:0007669"/>
    <property type="project" value="UniProtKB-KW"/>
</dbReference>
<dbReference type="InterPro" id="IPR002104">
    <property type="entry name" value="Integrase_catalytic"/>
</dbReference>
<sequence length="323" mass="37677">MSREFKSTFSDLLQDFLDYKRSAGYKYTSEVPLLIQFDDLCCSMNISVPVITKELMDIWCQKKPYESHRSSYQQRISCIRQFSMYLMASGYESYIPVNLEYIRQRKSPYSAYIFTHAEMEEIFMQSNRIYPNRRSTMHLVMPVLIRLLYCTGLRVMEALNLKLEHIDLVNGILRIEKAKFNKDRLTPVSDSMLDILKQYCAVMHPLYRPEEYLFIGITRERYSHHNVYLRFREVLVQAGIKHAGRGYGPRIHDIRHTHCCHVLQKATQEGADLSNMLPALSTYMGHESLAATSQYMKMTAEVYPDILSAVTKVCAYAIPEVQP</sequence>
<gene>
    <name evidence="5" type="ORF">DesyoDRAFT_1566</name>
</gene>
<dbReference type="InterPro" id="IPR011010">
    <property type="entry name" value="DNA_brk_join_enz"/>
</dbReference>
<dbReference type="SUPFAM" id="SSF56349">
    <property type="entry name" value="DNA breaking-rejoining enzymes"/>
    <property type="match status" value="1"/>
</dbReference>
<name>H5Y308_9FIRM</name>
<dbReference type="EMBL" id="CM001441">
    <property type="protein sequence ID" value="EHQ88703.1"/>
    <property type="molecule type" value="Genomic_DNA"/>
</dbReference>
<keyword evidence="2" id="KW-0238">DNA-binding</keyword>
<evidence type="ECO:0000256" key="1">
    <source>
        <dbReference type="ARBA" id="ARBA00008857"/>
    </source>
</evidence>
<dbReference type="OrthoDB" id="9766545at2"/>
<keyword evidence="3" id="KW-0233">DNA recombination</keyword>
<evidence type="ECO:0000313" key="5">
    <source>
        <dbReference type="EMBL" id="EHQ88703.1"/>
    </source>
</evidence>
<dbReference type="STRING" id="768710.DesyoDRAFT_1566"/>
<proteinExistence type="inferred from homology"/>
<dbReference type="PANTHER" id="PTHR30349">
    <property type="entry name" value="PHAGE INTEGRASE-RELATED"/>
    <property type="match status" value="1"/>
</dbReference>
<dbReference type="InterPro" id="IPR013762">
    <property type="entry name" value="Integrase-like_cat_sf"/>
</dbReference>
<dbReference type="PANTHER" id="PTHR30349:SF41">
    <property type="entry name" value="INTEGRASE_RECOMBINASE PROTEIN MJ0367-RELATED"/>
    <property type="match status" value="1"/>
</dbReference>
<dbReference type="GO" id="GO:0003677">
    <property type="term" value="F:DNA binding"/>
    <property type="evidence" value="ECO:0007669"/>
    <property type="project" value="UniProtKB-KW"/>
</dbReference>
<dbReference type="AlphaFoldDB" id="H5Y308"/>
<organism evidence="5 6">
    <name type="scientific">Desulfosporosinus youngiae DSM 17734</name>
    <dbReference type="NCBI Taxonomy" id="768710"/>
    <lineage>
        <taxon>Bacteria</taxon>
        <taxon>Bacillati</taxon>
        <taxon>Bacillota</taxon>
        <taxon>Clostridia</taxon>
        <taxon>Eubacteriales</taxon>
        <taxon>Desulfitobacteriaceae</taxon>
        <taxon>Desulfosporosinus</taxon>
    </lineage>
</organism>
<keyword evidence="6" id="KW-1185">Reference proteome</keyword>
<dbReference type="HOGENOM" id="CLU_027562_10_1_9"/>
<dbReference type="Pfam" id="PF00589">
    <property type="entry name" value="Phage_integrase"/>
    <property type="match status" value="1"/>
</dbReference>
<reference evidence="5 6" key="1">
    <citation type="submission" date="2011-11" db="EMBL/GenBank/DDBJ databases">
        <title>The Noncontiguous Finished genome of Desulfosporosinus youngiae DSM 17734.</title>
        <authorList>
            <consortium name="US DOE Joint Genome Institute (JGI-PGF)"/>
            <person name="Lucas S."/>
            <person name="Han J."/>
            <person name="Lapidus A."/>
            <person name="Cheng J.-F."/>
            <person name="Goodwin L."/>
            <person name="Pitluck S."/>
            <person name="Peters L."/>
            <person name="Ovchinnikova G."/>
            <person name="Lu M."/>
            <person name="Land M.L."/>
            <person name="Hauser L."/>
            <person name="Pester M."/>
            <person name="Spring S."/>
            <person name="Ollivier B."/>
            <person name="Rattei T."/>
            <person name="Klenk H.-P."/>
            <person name="Wagner M."/>
            <person name="Loy A."/>
            <person name="Woyke T.J."/>
        </authorList>
    </citation>
    <scope>NUCLEOTIDE SEQUENCE [LARGE SCALE GENOMIC DNA]</scope>
    <source>
        <strain evidence="5 6">DSM 17734</strain>
    </source>
</reference>
<dbReference type="Proteomes" id="UP000005104">
    <property type="component" value="Chromosome"/>
</dbReference>
<protein>
    <submittedName>
        <fullName evidence="5">Site-specific recombinase XerD</fullName>
    </submittedName>
</protein>
<dbReference type="RefSeq" id="WP_007781416.1">
    <property type="nucleotide sequence ID" value="NZ_CM001441.1"/>
</dbReference>
<accession>H5Y308</accession>
<evidence type="ECO:0000256" key="3">
    <source>
        <dbReference type="ARBA" id="ARBA00023172"/>
    </source>
</evidence>